<accession>A0AAD6ZPS8</accession>
<reference evidence="2" key="1">
    <citation type="submission" date="2023-03" db="EMBL/GenBank/DDBJ databases">
        <title>Massive genome expansion in bonnet fungi (Mycena s.s.) driven by repeated elements and novel gene families across ecological guilds.</title>
        <authorList>
            <consortium name="Lawrence Berkeley National Laboratory"/>
            <person name="Harder C.B."/>
            <person name="Miyauchi S."/>
            <person name="Viragh M."/>
            <person name="Kuo A."/>
            <person name="Thoen E."/>
            <person name="Andreopoulos B."/>
            <person name="Lu D."/>
            <person name="Skrede I."/>
            <person name="Drula E."/>
            <person name="Henrissat B."/>
            <person name="Morin E."/>
            <person name="Kohler A."/>
            <person name="Barry K."/>
            <person name="LaButti K."/>
            <person name="Morin E."/>
            <person name="Salamov A."/>
            <person name="Lipzen A."/>
            <person name="Mereny Z."/>
            <person name="Hegedus B."/>
            <person name="Baldrian P."/>
            <person name="Stursova M."/>
            <person name="Weitz H."/>
            <person name="Taylor A."/>
            <person name="Grigoriev I.V."/>
            <person name="Nagy L.G."/>
            <person name="Martin F."/>
            <person name="Kauserud H."/>
        </authorList>
    </citation>
    <scope>NUCLEOTIDE SEQUENCE</scope>
    <source>
        <strain evidence="2">CBHHK002</strain>
    </source>
</reference>
<sequence>MHLTLAPPKPINATYTDTESGVEQYKVHTEIKLHDSITTISRRIDSDVLRGDSQSEGNAIDGRFGLFAQIHWRVVGPTVIQFGGRELDAATFFRNRGLSLFGWQPALTGLDGKEYRWRMTVNLTKLQLEVDDASATLVAEYKEKTLSVLGGAKEPSLEIFPSFEYMADEIMDWYYTVPPELIPQFRSCIWTHWFGTGMWIANPRESVLGVHERFNGPFRLPGPVRFVGIRSRNVGTACADLVPIKAVGQPVVLGKPSPTF</sequence>
<dbReference type="Proteomes" id="UP001218218">
    <property type="component" value="Unassembled WGS sequence"/>
</dbReference>
<dbReference type="Pfam" id="PF20236">
    <property type="entry name" value="DUF6593"/>
    <property type="match status" value="1"/>
</dbReference>
<dbReference type="EMBL" id="JARIHO010000036">
    <property type="protein sequence ID" value="KAJ7330966.1"/>
    <property type="molecule type" value="Genomic_DNA"/>
</dbReference>
<organism evidence="2 3">
    <name type="scientific">Mycena albidolilacea</name>
    <dbReference type="NCBI Taxonomy" id="1033008"/>
    <lineage>
        <taxon>Eukaryota</taxon>
        <taxon>Fungi</taxon>
        <taxon>Dikarya</taxon>
        <taxon>Basidiomycota</taxon>
        <taxon>Agaricomycotina</taxon>
        <taxon>Agaricomycetes</taxon>
        <taxon>Agaricomycetidae</taxon>
        <taxon>Agaricales</taxon>
        <taxon>Marasmiineae</taxon>
        <taxon>Mycenaceae</taxon>
        <taxon>Mycena</taxon>
    </lineage>
</organism>
<dbReference type="AlphaFoldDB" id="A0AAD6ZPS8"/>
<evidence type="ECO:0000313" key="3">
    <source>
        <dbReference type="Proteomes" id="UP001218218"/>
    </source>
</evidence>
<name>A0AAD6ZPS8_9AGAR</name>
<evidence type="ECO:0000313" key="2">
    <source>
        <dbReference type="EMBL" id="KAJ7330966.1"/>
    </source>
</evidence>
<comment type="caution">
    <text evidence="2">The sequence shown here is derived from an EMBL/GenBank/DDBJ whole genome shotgun (WGS) entry which is preliminary data.</text>
</comment>
<evidence type="ECO:0000259" key="1">
    <source>
        <dbReference type="Pfam" id="PF20236"/>
    </source>
</evidence>
<gene>
    <name evidence="2" type="ORF">DFH08DRAFT_815049</name>
</gene>
<feature type="domain" description="DUF6593" evidence="1">
    <location>
        <begin position="10"/>
        <end position="171"/>
    </location>
</feature>
<proteinExistence type="predicted"/>
<dbReference type="InterPro" id="IPR046528">
    <property type="entry name" value="DUF6593"/>
</dbReference>
<protein>
    <recommendedName>
        <fullName evidence="1">DUF6593 domain-containing protein</fullName>
    </recommendedName>
</protein>
<keyword evidence="3" id="KW-1185">Reference proteome</keyword>